<dbReference type="OrthoDB" id="10265988at2759"/>
<dbReference type="InterPro" id="IPR036322">
    <property type="entry name" value="WD40_repeat_dom_sf"/>
</dbReference>
<keyword evidence="12" id="KW-1185">Reference proteome</keyword>
<dbReference type="InterPro" id="IPR011989">
    <property type="entry name" value="ARM-like"/>
</dbReference>
<dbReference type="PROSITE" id="PS51394">
    <property type="entry name" value="PFU"/>
    <property type="match status" value="1"/>
</dbReference>
<dbReference type="InterPro" id="IPR015943">
    <property type="entry name" value="WD40/YVTN_repeat-like_dom_sf"/>
</dbReference>
<dbReference type="Proteomes" id="UP000054359">
    <property type="component" value="Unassembled WGS sequence"/>
</dbReference>
<keyword evidence="7" id="KW-0539">Nucleus</keyword>
<dbReference type="OMA" id="DKCIYYW"/>
<dbReference type="CDD" id="cd00200">
    <property type="entry name" value="WD40"/>
    <property type="match status" value="1"/>
</dbReference>
<evidence type="ECO:0008006" key="13">
    <source>
        <dbReference type="Google" id="ProtNLM"/>
    </source>
</evidence>
<keyword evidence="5 8" id="KW-0853">WD repeat</keyword>
<dbReference type="SUPFAM" id="SSF50978">
    <property type="entry name" value="WD40 repeat-like"/>
    <property type="match status" value="1"/>
</dbReference>
<organism evidence="11 12">
    <name type="scientific">Stegodyphus mimosarum</name>
    <name type="common">African social velvet spider</name>
    <dbReference type="NCBI Taxonomy" id="407821"/>
    <lineage>
        <taxon>Eukaryota</taxon>
        <taxon>Metazoa</taxon>
        <taxon>Ecdysozoa</taxon>
        <taxon>Arthropoda</taxon>
        <taxon>Chelicerata</taxon>
        <taxon>Arachnida</taxon>
        <taxon>Araneae</taxon>
        <taxon>Araneomorphae</taxon>
        <taxon>Entelegynae</taxon>
        <taxon>Eresoidea</taxon>
        <taxon>Eresidae</taxon>
        <taxon>Stegodyphus</taxon>
    </lineage>
</organism>
<dbReference type="GO" id="GO:0043130">
    <property type="term" value="F:ubiquitin binding"/>
    <property type="evidence" value="ECO:0007669"/>
    <property type="project" value="TreeGrafter"/>
</dbReference>
<dbReference type="Pfam" id="PF08324">
    <property type="entry name" value="PUL"/>
    <property type="match status" value="1"/>
</dbReference>
<evidence type="ECO:0000256" key="5">
    <source>
        <dbReference type="ARBA" id="ARBA00022574"/>
    </source>
</evidence>
<comment type="similarity">
    <text evidence="3">Belongs to the WD repeat PLAP family.</text>
</comment>
<evidence type="ECO:0000259" key="10">
    <source>
        <dbReference type="PROSITE" id="PS51396"/>
    </source>
</evidence>
<dbReference type="SUPFAM" id="SSF48371">
    <property type="entry name" value="ARM repeat"/>
    <property type="match status" value="1"/>
</dbReference>
<proteinExistence type="inferred from homology"/>
<dbReference type="Gene3D" id="1.25.10.10">
    <property type="entry name" value="Leucine-rich Repeat Variant"/>
    <property type="match status" value="1"/>
</dbReference>
<evidence type="ECO:0000259" key="9">
    <source>
        <dbReference type="PROSITE" id="PS51394"/>
    </source>
</evidence>
<feature type="repeat" description="WD" evidence="8">
    <location>
        <begin position="111"/>
        <end position="142"/>
    </location>
</feature>
<dbReference type="EMBL" id="KK120143">
    <property type="protein sequence ID" value="KFM77622.1"/>
    <property type="molecule type" value="Genomic_DNA"/>
</dbReference>
<dbReference type="InterPro" id="IPR015155">
    <property type="entry name" value="PFU"/>
</dbReference>
<dbReference type="PROSITE" id="PS50082">
    <property type="entry name" value="WD_REPEATS_2"/>
    <property type="match status" value="4"/>
</dbReference>
<dbReference type="Gene3D" id="2.130.10.10">
    <property type="entry name" value="YVTN repeat-like/Quinoprotein amine dehydrogenase"/>
    <property type="match status" value="1"/>
</dbReference>
<feature type="repeat" description="WD" evidence="8">
    <location>
        <begin position="230"/>
        <end position="262"/>
    </location>
</feature>
<evidence type="ECO:0000256" key="8">
    <source>
        <dbReference type="PROSITE-ProRule" id="PRU00221"/>
    </source>
</evidence>
<dbReference type="FunFam" id="2.130.10.10:FF:000175">
    <property type="entry name" value="Phospholipase A-2-activating protein"/>
    <property type="match status" value="1"/>
</dbReference>
<dbReference type="PROSITE" id="PS51396">
    <property type="entry name" value="PUL"/>
    <property type="match status" value="1"/>
</dbReference>
<dbReference type="Pfam" id="PF09070">
    <property type="entry name" value="PFU"/>
    <property type="match status" value="1"/>
</dbReference>
<dbReference type="InterPro" id="IPR016024">
    <property type="entry name" value="ARM-type_fold"/>
</dbReference>
<dbReference type="GO" id="GO:0005634">
    <property type="term" value="C:nucleus"/>
    <property type="evidence" value="ECO:0007669"/>
    <property type="project" value="UniProtKB-SubCell"/>
</dbReference>
<dbReference type="InterPro" id="IPR013535">
    <property type="entry name" value="PUL_dom"/>
</dbReference>
<dbReference type="GO" id="GO:0010992">
    <property type="term" value="P:ubiquitin recycling"/>
    <property type="evidence" value="ECO:0007669"/>
    <property type="project" value="TreeGrafter"/>
</dbReference>
<evidence type="ECO:0000256" key="4">
    <source>
        <dbReference type="ARBA" id="ARBA00022490"/>
    </source>
</evidence>
<feature type="non-terminal residue" evidence="11">
    <location>
        <position position="730"/>
    </location>
</feature>
<gene>
    <name evidence="11" type="ORF">X975_26927</name>
</gene>
<feature type="repeat" description="WD" evidence="8">
    <location>
        <begin position="150"/>
        <end position="191"/>
    </location>
</feature>
<evidence type="ECO:0000256" key="3">
    <source>
        <dbReference type="ARBA" id="ARBA00008495"/>
    </source>
</evidence>
<dbReference type="SMART" id="SM00320">
    <property type="entry name" value="WD40"/>
    <property type="match status" value="7"/>
</dbReference>
<evidence type="ECO:0000256" key="1">
    <source>
        <dbReference type="ARBA" id="ARBA00004123"/>
    </source>
</evidence>
<dbReference type="STRING" id="407821.A0A087UJT3"/>
<reference evidence="11 12" key="1">
    <citation type="submission" date="2013-11" db="EMBL/GenBank/DDBJ databases">
        <title>Genome sequencing of Stegodyphus mimosarum.</title>
        <authorList>
            <person name="Bechsgaard J."/>
        </authorList>
    </citation>
    <scope>NUCLEOTIDE SEQUENCE [LARGE SCALE GENOMIC DNA]</scope>
</reference>
<keyword evidence="4" id="KW-0963">Cytoplasm</keyword>
<dbReference type="Pfam" id="PF00400">
    <property type="entry name" value="WD40"/>
    <property type="match status" value="5"/>
</dbReference>
<comment type="subcellular location">
    <subcellularLocation>
        <location evidence="2">Cytoplasm</location>
    </subcellularLocation>
    <subcellularLocation>
        <location evidence="1">Nucleus</location>
    </subcellularLocation>
</comment>
<keyword evidence="6" id="KW-0677">Repeat</keyword>
<dbReference type="PANTHER" id="PTHR19849">
    <property type="entry name" value="PHOSPHOLIPASE A-2-ACTIVATING PROTEIN"/>
    <property type="match status" value="1"/>
</dbReference>
<evidence type="ECO:0000256" key="6">
    <source>
        <dbReference type="ARBA" id="ARBA00022737"/>
    </source>
</evidence>
<evidence type="ECO:0000313" key="11">
    <source>
        <dbReference type="EMBL" id="KFM77622.1"/>
    </source>
</evidence>
<evidence type="ECO:0000313" key="12">
    <source>
        <dbReference type="Proteomes" id="UP000054359"/>
    </source>
</evidence>
<evidence type="ECO:0000256" key="2">
    <source>
        <dbReference type="ARBA" id="ARBA00004496"/>
    </source>
</evidence>
<evidence type="ECO:0000256" key="7">
    <source>
        <dbReference type="ARBA" id="ARBA00023242"/>
    </source>
</evidence>
<dbReference type="Gene3D" id="3.10.20.870">
    <property type="entry name" value="PFU (PLAA family ubiquitin binding), C-terminal domain"/>
    <property type="match status" value="1"/>
</dbReference>
<sequence>MDPLKEPSNYKYSVKFSYTAHSSDVRVLKAAVVPEDGLITGSRDTLVKVWVPDGERAFKETHVFVGPTKYIASLCVLPSSTQYPSGLILAGSNDCSIYGFTLDSTEPILRLLGHSDTVCSLSAGKFGTIVSGSWDKTARVWSGQQCVLVLDGHQQAVWATDMFPTQNLILTGSADHTIRLWRSGTCEKVFTGHEDCVRGLAVISDMKFLSCSNDCTVRLWQTSGQCLDVFRSHTDYIYGITLLSNGQDFATCGEDQTIKIWKNGHCVQSLLLASKTLWSVTCLKNGDLAVGSSDGTVYVLGKTPMDSFDILDTEATMSDMSVDQMQGVFGGLSNVPVPDAGNANSQLLRQGFYDGEQLLCYDEESGEIQVFEWNSATAIWKKKKSAKDGCIGDVAFENIDKGFSQMKIKKSQMKKDYEFNVDVEGVMYKLAYNRGENPWTVAQNFVAEHNLLPDHVSQIADYLMKNTAFSETPMPVEYYPAKTYIIYLNVNVVGLRAKLLEFVELVPKEQQVTASAIDTLVLLAYFPEEVNNEQMACLETVINWSDEYLYPALDLLRLAVRCKGICSRVGNQEFVNHLLHILKTTNKSVNRLLVIKIFCNLFEFEEGEKVLLQSQVKIYDSVKSTVCSTDRNVQKSGTALFLNYSVLAFYGKQIDINSYCLNMVEMLNALVDTEAVFRALVAIGTICSCDTVAHEYFRKAFFHIILYKFKEMADSSKLRAVIDLLLEDFK</sequence>
<dbReference type="GO" id="GO:0005737">
    <property type="term" value="C:cytoplasm"/>
    <property type="evidence" value="ECO:0007669"/>
    <property type="project" value="UniProtKB-SubCell"/>
</dbReference>
<dbReference type="PROSITE" id="PS50294">
    <property type="entry name" value="WD_REPEATS_REGION"/>
    <property type="match status" value="2"/>
</dbReference>
<dbReference type="PRINTS" id="PR00320">
    <property type="entry name" value="GPROTEINBRPT"/>
</dbReference>
<feature type="domain" description="PUL" evidence="10">
    <location>
        <begin position="477"/>
        <end position="728"/>
    </location>
</feature>
<dbReference type="GO" id="GO:0043161">
    <property type="term" value="P:proteasome-mediated ubiquitin-dependent protein catabolic process"/>
    <property type="evidence" value="ECO:0007669"/>
    <property type="project" value="TreeGrafter"/>
</dbReference>
<feature type="domain" description="PFU" evidence="9">
    <location>
        <begin position="372"/>
        <end position="477"/>
    </location>
</feature>
<dbReference type="InterPro" id="IPR038122">
    <property type="entry name" value="PFU_sf"/>
</dbReference>
<dbReference type="InterPro" id="IPR001680">
    <property type="entry name" value="WD40_rpt"/>
</dbReference>
<protein>
    <recommendedName>
        <fullName evidence="13">Phospholipase A-2-activating protein</fullName>
    </recommendedName>
</protein>
<dbReference type="PANTHER" id="PTHR19849:SF0">
    <property type="entry name" value="PHOSPHOLIPASE A-2-ACTIVATING PROTEIN"/>
    <property type="match status" value="1"/>
</dbReference>
<name>A0A087UJT3_STEMI</name>
<dbReference type="AlphaFoldDB" id="A0A087UJT3"/>
<accession>A0A087UJT3</accession>
<feature type="repeat" description="WD" evidence="8">
    <location>
        <begin position="190"/>
        <end position="221"/>
    </location>
</feature>
<dbReference type="InterPro" id="IPR020472">
    <property type="entry name" value="WD40_PAC1"/>
</dbReference>